<evidence type="ECO:0000256" key="1">
    <source>
        <dbReference type="ARBA" id="ARBA00004370"/>
    </source>
</evidence>
<dbReference type="EMBL" id="KN839617">
    <property type="protein sequence ID" value="KIJ89555.1"/>
    <property type="molecule type" value="Genomic_DNA"/>
</dbReference>
<gene>
    <name evidence="9" type="ORF">K443DRAFT_15996</name>
</gene>
<evidence type="ECO:0000259" key="8">
    <source>
        <dbReference type="Pfam" id="PF15902"/>
    </source>
</evidence>
<dbReference type="AlphaFoldDB" id="A0A0C9WKL9"/>
<dbReference type="GO" id="GO:0005829">
    <property type="term" value="C:cytosol"/>
    <property type="evidence" value="ECO:0007669"/>
    <property type="project" value="GOC"/>
</dbReference>
<dbReference type="GO" id="GO:0006623">
    <property type="term" value="P:protein targeting to vacuole"/>
    <property type="evidence" value="ECO:0007669"/>
    <property type="project" value="TreeGrafter"/>
</dbReference>
<dbReference type="Pfam" id="PF15902">
    <property type="entry name" value="Sortilin-Vps10"/>
    <property type="match status" value="1"/>
</dbReference>
<keyword evidence="10" id="KW-1185">Reference proteome</keyword>
<keyword evidence="5" id="KW-0472">Membrane</keyword>
<feature type="domain" description="Sortilin N-terminal" evidence="8">
    <location>
        <begin position="199"/>
        <end position="419"/>
    </location>
</feature>
<dbReference type="GO" id="GO:0005794">
    <property type="term" value="C:Golgi apparatus"/>
    <property type="evidence" value="ECO:0007669"/>
    <property type="project" value="TreeGrafter"/>
</dbReference>
<evidence type="ECO:0000259" key="7">
    <source>
        <dbReference type="Pfam" id="PF15901"/>
    </source>
</evidence>
<evidence type="ECO:0000256" key="5">
    <source>
        <dbReference type="ARBA" id="ARBA00023136"/>
    </source>
</evidence>
<protein>
    <submittedName>
        <fullName evidence="9">Unplaced genomic scaffold K443scaffold_1082, whole genome shotgun sequence</fullName>
    </submittedName>
</protein>
<dbReference type="GO" id="GO:0016020">
    <property type="term" value="C:membrane"/>
    <property type="evidence" value="ECO:0007669"/>
    <property type="project" value="UniProtKB-SubCell"/>
</dbReference>
<keyword evidence="3" id="KW-0677">Repeat</keyword>
<reference evidence="9 10" key="1">
    <citation type="submission" date="2014-04" db="EMBL/GenBank/DDBJ databases">
        <authorList>
            <consortium name="DOE Joint Genome Institute"/>
            <person name="Kuo A."/>
            <person name="Kohler A."/>
            <person name="Nagy L.G."/>
            <person name="Floudas D."/>
            <person name="Copeland A."/>
            <person name="Barry K.W."/>
            <person name="Cichocki N."/>
            <person name="Veneault-Fourrey C."/>
            <person name="LaButti K."/>
            <person name="Lindquist E.A."/>
            <person name="Lipzen A."/>
            <person name="Lundell T."/>
            <person name="Morin E."/>
            <person name="Murat C."/>
            <person name="Sun H."/>
            <person name="Tunlid A."/>
            <person name="Henrissat B."/>
            <person name="Grigoriev I.V."/>
            <person name="Hibbett D.S."/>
            <person name="Martin F."/>
            <person name="Nordberg H.P."/>
            <person name="Cantor M.N."/>
            <person name="Hua S.X."/>
        </authorList>
    </citation>
    <scope>NUCLEOTIDE SEQUENCE [LARGE SCALE GENOMIC DNA]</scope>
    <source>
        <strain evidence="9 10">LaAM-08-1</strain>
    </source>
</reference>
<dbReference type="OrthoDB" id="2958452at2759"/>
<dbReference type="STRING" id="1095629.A0A0C9WKL9"/>
<evidence type="ECO:0000256" key="4">
    <source>
        <dbReference type="ARBA" id="ARBA00022989"/>
    </source>
</evidence>
<dbReference type="InterPro" id="IPR031778">
    <property type="entry name" value="Sortilin_N"/>
</dbReference>
<keyword evidence="2" id="KW-0812">Transmembrane</keyword>
<dbReference type="GO" id="GO:0006895">
    <property type="term" value="P:Golgi to endosome transport"/>
    <property type="evidence" value="ECO:0007669"/>
    <property type="project" value="TreeGrafter"/>
</dbReference>
<evidence type="ECO:0000256" key="2">
    <source>
        <dbReference type="ARBA" id="ARBA00022692"/>
    </source>
</evidence>
<name>A0A0C9WKL9_9AGAR</name>
<organism evidence="9 10">
    <name type="scientific">Laccaria amethystina LaAM-08-1</name>
    <dbReference type="NCBI Taxonomy" id="1095629"/>
    <lineage>
        <taxon>Eukaryota</taxon>
        <taxon>Fungi</taxon>
        <taxon>Dikarya</taxon>
        <taxon>Basidiomycota</taxon>
        <taxon>Agaricomycotina</taxon>
        <taxon>Agaricomycetes</taxon>
        <taxon>Agaricomycetidae</taxon>
        <taxon>Agaricales</taxon>
        <taxon>Agaricineae</taxon>
        <taxon>Hydnangiaceae</taxon>
        <taxon>Laccaria</taxon>
    </lineage>
</organism>
<dbReference type="PANTHER" id="PTHR12106:SF27">
    <property type="entry name" value="SORTILIN-RELATED RECEPTOR"/>
    <property type="match status" value="1"/>
</dbReference>
<keyword evidence="4" id="KW-1133">Transmembrane helix</keyword>
<comment type="subcellular location">
    <subcellularLocation>
        <location evidence="1">Membrane</location>
    </subcellularLocation>
</comment>
<dbReference type="Proteomes" id="UP000054477">
    <property type="component" value="Unassembled WGS sequence"/>
</dbReference>
<dbReference type="FunFam" id="3.30.60.270:FF:000005">
    <property type="entry name" value="Sortilin"/>
    <property type="match status" value="1"/>
</dbReference>
<keyword evidence="6" id="KW-0325">Glycoprotein</keyword>
<evidence type="ECO:0000256" key="3">
    <source>
        <dbReference type="ARBA" id="ARBA00022737"/>
    </source>
</evidence>
<accession>A0A0C9WKL9</accession>
<dbReference type="HOGENOM" id="CLU_644150_0_0_1"/>
<dbReference type="PANTHER" id="PTHR12106">
    <property type="entry name" value="SORTILIN RELATED"/>
    <property type="match status" value="1"/>
</dbReference>
<dbReference type="Gene3D" id="2.130.10.10">
    <property type="entry name" value="YVTN repeat-like/Quinoprotein amine dehydrogenase"/>
    <property type="match status" value="1"/>
</dbReference>
<dbReference type="Gene3D" id="2.10.70.80">
    <property type="match status" value="1"/>
</dbReference>
<evidence type="ECO:0000313" key="10">
    <source>
        <dbReference type="Proteomes" id="UP000054477"/>
    </source>
</evidence>
<dbReference type="Gene3D" id="3.30.60.270">
    <property type="match status" value="1"/>
</dbReference>
<reference evidence="10" key="2">
    <citation type="submission" date="2015-01" db="EMBL/GenBank/DDBJ databases">
        <title>Evolutionary Origins and Diversification of the Mycorrhizal Mutualists.</title>
        <authorList>
            <consortium name="DOE Joint Genome Institute"/>
            <consortium name="Mycorrhizal Genomics Consortium"/>
            <person name="Kohler A."/>
            <person name="Kuo A."/>
            <person name="Nagy L.G."/>
            <person name="Floudas D."/>
            <person name="Copeland A."/>
            <person name="Barry K.W."/>
            <person name="Cichocki N."/>
            <person name="Veneault-Fourrey C."/>
            <person name="LaButti K."/>
            <person name="Lindquist E.A."/>
            <person name="Lipzen A."/>
            <person name="Lundell T."/>
            <person name="Morin E."/>
            <person name="Murat C."/>
            <person name="Riley R."/>
            <person name="Ohm R."/>
            <person name="Sun H."/>
            <person name="Tunlid A."/>
            <person name="Henrissat B."/>
            <person name="Grigoriev I.V."/>
            <person name="Hibbett D.S."/>
            <person name="Martin F."/>
        </authorList>
    </citation>
    <scope>NUCLEOTIDE SEQUENCE [LARGE SCALE GENOMIC DNA]</scope>
    <source>
        <strain evidence="10">LaAM-08-1</strain>
    </source>
</reference>
<dbReference type="InterPro" id="IPR050310">
    <property type="entry name" value="VPS10-sortilin"/>
</dbReference>
<evidence type="ECO:0000256" key="6">
    <source>
        <dbReference type="ARBA" id="ARBA00023180"/>
    </source>
</evidence>
<feature type="domain" description="Sortilin C-terminal" evidence="7">
    <location>
        <begin position="2"/>
        <end position="156"/>
    </location>
</feature>
<sequence>MTLPDSTLQKFLLLGQVARKDQTKDIGRVVIIQLDFSGTRKRKCEEGDSLRNECLMGHKQWYKRRKPDADCYVGEKYIDPVEHEDNCKCTEEDYERDYNFVRNGKDGVPVGPEPIPAGVCTGNPDQTYKGSSGWRKIPGNTCVNGVKKDEKVDKKCLQAQPAPGEIIHQIHEFKHQIVQHAYFKNSKVKTIVVRLMDHTMWQSSNEGYSWTQIHPEHRFLIFYHHKYSDDHAYLITDTDSFFYTTDTGRTWIPAKAPTPPNTFGAQVTHFHPNTDNLIWTGNRGCSAQARSCHAEAQYSRDNRRKWSLVDGYVRNCAWAKDAELNTDLNEIICESYRDKKGNQHSFQNENPMELVTGSNYYANKRKVRRFPMVLLHWESYALSQMIPEKRSLELEVSLDGIHIATRKFPPSMHPETQHVNIRFLSV</sequence>
<dbReference type="InterPro" id="IPR015943">
    <property type="entry name" value="WD40/YVTN_repeat-like_dom_sf"/>
</dbReference>
<dbReference type="Pfam" id="PF15901">
    <property type="entry name" value="Sortilin_C"/>
    <property type="match status" value="1"/>
</dbReference>
<evidence type="ECO:0000313" key="9">
    <source>
        <dbReference type="EMBL" id="KIJ89555.1"/>
    </source>
</evidence>
<dbReference type="InterPro" id="IPR031777">
    <property type="entry name" value="Sortilin_C"/>
</dbReference>
<proteinExistence type="predicted"/>
<dbReference type="GO" id="GO:0006896">
    <property type="term" value="P:Golgi to vacuole transport"/>
    <property type="evidence" value="ECO:0007669"/>
    <property type="project" value="TreeGrafter"/>
</dbReference>
<dbReference type="SUPFAM" id="SSF110296">
    <property type="entry name" value="Oligoxyloglucan reducing end-specific cellobiohydrolase"/>
    <property type="match status" value="1"/>
</dbReference>